<accession>A0A840YIM2</accession>
<dbReference type="PANTHER" id="PTHR21248:SF22">
    <property type="entry name" value="PHOSPHOLIPASE D"/>
    <property type="match status" value="1"/>
</dbReference>
<evidence type="ECO:0000256" key="4">
    <source>
        <dbReference type="ARBA" id="ARBA00022525"/>
    </source>
</evidence>
<comment type="function">
    <text evidence="1">Could be a virulence factor.</text>
</comment>
<feature type="domain" description="PLD phosphodiesterase" evidence="8">
    <location>
        <begin position="342"/>
        <end position="369"/>
    </location>
</feature>
<feature type="region of interest" description="Disordered" evidence="6">
    <location>
        <begin position="230"/>
        <end position="250"/>
    </location>
</feature>
<dbReference type="CDD" id="cd09159">
    <property type="entry name" value="PLDc_ybhO_like_2"/>
    <property type="match status" value="1"/>
</dbReference>
<dbReference type="PANTHER" id="PTHR21248">
    <property type="entry name" value="CARDIOLIPIN SYNTHASE"/>
    <property type="match status" value="1"/>
</dbReference>
<comment type="subcellular location">
    <subcellularLocation>
        <location evidence="2">Secreted</location>
    </subcellularLocation>
</comment>
<feature type="domain" description="PLD phosphodiesterase" evidence="8">
    <location>
        <begin position="161"/>
        <end position="188"/>
    </location>
</feature>
<keyword evidence="4" id="KW-0964">Secreted</keyword>
<evidence type="ECO:0000256" key="5">
    <source>
        <dbReference type="ARBA" id="ARBA00029594"/>
    </source>
</evidence>
<evidence type="ECO:0000256" key="3">
    <source>
        <dbReference type="ARBA" id="ARBA00018392"/>
    </source>
</evidence>
<feature type="compositionally biased region" description="Pro residues" evidence="6">
    <location>
        <begin position="235"/>
        <end position="245"/>
    </location>
</feature>
<feature type="signal peptide" evidence="7">
    <location>
        <begin position="1"/>
        <end position="21"/>
    </location>
</feature>
<evidence type="ECO:0000313" key="10">
    <source>
        <dbReference type="Proteomes" id="UP000580654"/>
    </source>
</evidence>
<dbReference type="InterPro" id="IPR025202">
    <property type="entry name" value="PLD-like_dom"/>
</dbReference>
<dbReference type="AlphaFoldDB" id="A0A840YIM2"/>
<protein>
    <recommendedName>
        <fullName evidence="3">Phospholipase D</fullName>
    </recommendedName>
    <alternativeName>
        <fullName evidence="5">Choline phosphatase</fullName>
    </alternativeName>
</protein>
<dbReference type="GO" id="GO:0005576">
    <property type="term" value="C:extracellular region"/>
    <property type="evidence" value="ECO:0007669"/>
    <property type="project" value="UniProtKB-SubCell"/>
</dbReference>
<dbReference type="EMBL" id="JACIJD010000007">
    <property type="protein sequence ID" value="MBB5693784.1"/>
    <property type="molecule type" value="Genomic_DNA"/>
</dbReference>
<evidence type="ECO:0000313" key="9">
    <source>
        <dbReference type="EMBL" id="MBB5693784.1"/>
    </source>
</evidence>
<evidence type="ECO:0000256" key="7">
    <source>
        <dbReference type="SAM" id="SignalP"/>
    </source>
</evidence>
<dbReference type="GO" id="GO:0008808">
    <property type="term" value="F:cardiolipin synthase activity"/>
    <property type="evidence" value="ECO:0007669"/>
    <property type="project" value="TreeGrafter"/>
</dbReference>
<dbReference type="GO" id="GO:0032049">
    <property type="term" value="P:cardiolipin biosynthetic process"/>
    <property type="evidence" value="ECO:0007669"/>
    <property type="project" value="UniProtKB-ARBA"/>
</dbReference>
<proteinExistence type="predicted"/>
<keyword evidence="9" id="KW-0808">Transferase</keyword>
<reference evidence="9 10" key="1">
    <citation type="submission" date="2020-08" db="EMBL/GenBank/DDBJ databases">
        <title>Genomic Encyclopedia of Type Strains, Phase IV (KMG-IV): sequencing the most valuable type-strain genomes for metagenomic binning, comparative biology and taxonomic classification.</title>
        <authorList>
            <person name="Goeker M."/>
        </authorList>
    </citation>
    <scope>NUCLEOTIDE SEQUENCE [LARGE SCALE GENOMIC DNA]</scope>
    <source>
        <strain evidence="9 10">DSM 25622</strain>
    </source>
</reference>
<dbReference type="PROSITE" id="PS50035">
    <property type="entry name" value="PLD"/>
    <property type="match status" value="2"/>
</dbReference>
<feature type="chain" id="PRO_5032866805" description="Phospholipase D" evidence="7">
    <location>
        <begin position="22"/>
        <end position="429"/>
    </location>
</feature>
<sequence length="429" mass="46627">MAFLPRLLPLLAAILLGACVAAPTPGVSPDLLAARERGAPGGSIDLIRQQGERFAGMPFVPGNRVDLLVDGPAILPAMAEAVRSARRRIDIESYEFDEEAGGRFADLLLAARARDVEVNLVYDAWGAFGTPESLFERLRAGGVRVLEFNPLVPNERVPVDLNRRDHRKLLIADGRVAITGGANISKVLRNTPKPRGTDSDEQAWRDTSVRIEGPVVSQFSRYFMETWRQQKGPPIADPPPAPSAPMGPTTVQAIDGSPDSDQPLIYRTLLATIVLAQKSVHLTTGYFVPTPDLARALMAAARRGVDVQIVLPGESDSSLAIAAGRASYDALLRAGVRIHERQGRVLHAKTAVVDGAWSAVGSSNLDWRSTVWNNEIDAIILGEEFGGKMEALFRQDVAASHEITLAAWRRRGLGSRLQEWHAKLLEVFL</sequence>
<dbReference type="Pfam" id="PF13091">
    <property type="entry name" value="PLDc_2"/>
    <property type="match status" value="2"/>
</dbReference>
<evidence type="ECO:0000256" key="2">
    <source>
        <dbReference type="ARBA" id="ARBA00004613"/>
    </source>
</evidence>
<keyword evidence="10" id="KW-1185">Reference proteome</keyword>
<dbReference type="Gene3D" id="3.30.870.10">
    <property type="entry name" value="Endonuclease Chain A"/>
    <property type="match status" value="2"/>
</dbReference>
<dbReference type="GO" id="GO:0016020">
    <property type="term" value="C:membrane"/>
    <property type="evidence" value="ECO:0007669"/>
    <property type="project" value="TreeGrafter"/>
</dbReference>
<gene>
    <name evidence="9" type="ORF">FHS87_001821</name>
</gene>
<dbReference type="SMART" id="SM00155">
    <property type="entry name" value="PLDc"/>
    <property type="match status" value="2"/>
</dbReference>
<dbReference type="InterPro" id="IPR001736">
    <property type="entry name" value="PLipase_D/transphosphatidylase"/>
</dbReference>
<dbReference type="Proteomes" id="UP000580654">
    <property type="component" value="Unassembled WGS sequence"/>
</dbReference>
<dbReference type="PROSITE" id="PS51257">
    <property type="entry name" value="PROKAR_LIPOPROTEIN"/>
    <property type="match status" value="1"/>
</dbReference>
<evidence type="ECO:0000256" key="1">
    <source>
        <dbReference type="ARBA" id="ARBA00003145"/>
    </source>
</evidence>
<evidence type="ECO:0000256" key="6">
    <source>
        <dbReference type="SAM" id="MobiDB-lite"/>
    </source>
</evidence>
<organism evidence="9 10">
    <name type="scientific">Muricoccus pecuniae</name>
    <dbReference type="NCBI Taxonomy" id="693023"/>
    <lineage>
        <taxon>Bacteria</taxon>
        <taxon>Pseudomonadati</taxon>
        <taxon>Pseudomonadota</taxon>
        <taxon>Alphaproteobacteria</taxon>
        <taxon>Acetobacterales</taxon>
        <taxon>Roseomonadaceae</taxon>
        <taxon>Muricoccus</taxon>
    </lineage>
</organism>
<keyword evidence="7" id="KW-0732">Signal</keyword>
<comment type="caution">
    <text evidence="9">The sequence shown here is derived from an EMBL/GenBank/DDBJ whole genome shotgun (WGS) entry which is preliminary data.</text>
</comment>
<dbReference type="CDD" id="cd09110">
    <property type="entry name" value="PLDc_CLS_1"/>
    <property type="match status" value="1"/>
</dbReference>
<name>A0A840YIM2_9PROT</name>
<dbReference type="SUPFAM" id="SSF56024">
    <property type="entry name" value="Phospholipase D/nuclease"/>
    <property type="match status" value="2"/>
</dbReference>
<evidence type="ECO:0000259" key="8">
    <source>
        <dbReference type="PROSITE" id="PS50035"/>
    </source>
</evidence>